<reference evidence="1 2" key="1">
    <citation type="submission" date="2019-01" db="EMBL/GenBank/DDBJ databases">
        <title>Nuclear Genome Assembly of the Microalgal Biofuel strain Nannochloropsis salina CCMP1776.</title>
        <authorList>
            <person name="Hovde B."/>
        </authorList>
    </citation>
    <scope>NUCLEOTIDE SEQUENCE [LARGE SCALE GENOMIC DNA]</scope>
    <source>
        <strain evidence="1 2">CCMP1776</strain>
    </source>
</reference>
<name>A0A4D9CVP6_9STRA</name>
<protein>
    <submittedName>
        <fullName evidence="1">Uncharacterized protein</fullName>
    </submittedName>
</protein>
<dbReference type="AlphaFoldDB" id="A0A4D9CVP6"/>
<dbReference type="EMBL" id="SDOX01000096">
    <property type="protein sequence ID" value="TFJ82664.1"/>
    <property type="molecule type" value="Genomic_DNA"/>
</dbReference>
<dbReference type="Proteomes" id="UP000355283">
    <property type="component" value="Unassembled WGS sequence"/>
</dbReference>
<accession>A0A4D9CVP6</accession>
<gene>
    <name evidence="1" type="ORF">NSK_006088</name>
</gene>
<keyword evidence="2" id="KW-1185">Reference proteome</keyword>
<dbReference type="OrthoDB" id="10342174at2759"/>
<evidence type="ECO:0000313" key="2">
    <source>
        <dbReference type="Proteomes" id="UP000355283"/>
    </source>
</evidence>
<evidence type="ECO:0000313" key="1">
    <source>
        <dbReference type="EMBL" id="TFJ82664.1"/>
    </source>
</evidence>
<comment type="caution">
    <text evidence="1">The sequence shown here is derived from an EMBL/GenBank/DDBJ whole genome shotgun (WGS) entry which is preliminary data.</text>
</comment>
<sequence length="471" mass="49114">MSVTNSVKVGTGFELQSGPFMATTDNFDVQSGDITMSYSNRYQLSVTNGTAMRAGDISISEAAAQIYAEPGVLRLSTGAGTFAITARGPLSVIQTEADVYEQVADEWSLESRGDINVTSDGTLSMQSVSGDLTFDGLQVETDTFAIESVDILVDSSETLEMVVGNATTLTSSFVSQYSDVTLVESTESITWRASNASLSSTILDIRNQNTTIMADNEIDIVSPSIDMVGVVTFGNETTTGQLVILNGVRSNLMETIAADGTTGELSSVSMVTGDLMATRLLPGTAANGSITANKLVLEYDSGLPEPSQTTSTVGTDQTGTTVFSNGVQVGANSTAQLTAGVVAFTGLAVQATGMPSSFSTLSRADCTDPINPCSLTLTGSGPGVYALGINLPNIGNAIPEVYVDNIFYEDSTSPNTGEMIFLYQSGSTPVNFVANTGGNIAGSMPLNVTKTLQSGEFTMFLFVASEWSAFA</sequence>
<proteinExistence type="predicted"/>
<organism evidence="1 2">
    <name type="scientific">Nannochloropsis salina CCMP1776</name>
    <dbReference type="NCBI Taxonomy" id="1027361"/>
    <lineage>
        <taxon>Eukaryota</taxon>
        <taxon>Sar</taxon>
        <taxon>Stramenopiles</taxon>
        <taxon>Ochrophyta</taxon>
        <taxon>Eustigmatophyceae</taxon>
        <taxon>Eustigmatales</taxon>
        <taxon>Monodopsidaceae</taxon>
        <taxon>Microchloropsis</taxon>
        <taxon>Microchloropsis salina</taxon>
    </lineage>
</organism>